<evidence type="ECO:0000313" key="2">
    <source>
        <dbReference type="EMBL" id="MBM0275726.1"/>
    </source>
</evidence>
<dbReference type="RefSeq" id="WP_203148149.1">
    <property type="nucleotide sequence ID" value="NZ_JAEVHL010000032.1"/>
</dbReference>
<accession>A0ABS1YE96</accession>
<organism evidence="2 3">
    <name type="scientific">Micromonospora tarensis</name>
    <dbReference type="NCBI Taxonomy" id="2806100"/>
    <lineage>
        <taxon>Bacteria</taxon>
        <taxon>Bacillati</taxon>
        <taxon>Actinomycetota</taxon>
        <taxon>Actinomycetes</taxon>
        <taxon>Micromonosporales</taxon>
        <taxon>Micromonosporaceae</taxon>
        <taxon>Micromonospora</taxon>
    </lineage>
</organism>
<name>A0ABS1YE96_9ACTN</name>
<protein>
    <submittedName>
        <fullName evidence="2">Uncharacterized protein</fullName>
    </submittedName>
</protein>
<reference evidence="2 3" key="1">
    <citation type="submission" date="2021-01" db="EMBL/GenBank/DDBJ databases">
        <title>Draft genome sequence of Micromonospora sp. strain STR1s_6.</title>
        <authorList>
            <person name="Karlyshev A."/>
            <person name="Jawad R."/>
        </authorList>
    </citation>
    <scope>NUCLEOTIDE SEQUENCE [LARGE SCALE GENOMIC DNA]</scope>
    <source>
        <strain evidence="2 3">STR1S-6</strain>
    </source>
</reference>
<dbReference type="EMBL" id="JAEVHL010000032">
    <property type="protein sequence ID" value="MBM0275726.1"/>
    <property type="molecule type" value="Genomic_DNA"/>
</dbReference>
<evidence type="ECO:0000313" key="3">
    <source>
        <dbReference type="Proteomes" id="UP000622245"/>
    </source>
</evidence>
<proteinExistence type="predicted"/>
<evidence type="ECO:0000256" key="1">
    <source>
        <dbReference type="SAM" id="MobiDB-lite"/>
    </source>
</evidence>
<dbReference type="Proteomes" id="UP000622245">
    <property type="component" value="Unassembled WGS sequence"/>
</dbReference>
<feature type="region of interest" description="Disordered" evidence="1">
    <location>
        <begin position="103"/>
        <end position="125"/>
    </location>
</feature>
<keyword evidence="3" id="KW-1185">Reference proteome</keyword>
<sequence>MPRERLSTLAVLPDDATDPLLWRLAFDVASAHQPDERGDCRNLQCQGQRGMCAAARAARRAMSMARTLRTTAPHPPPAQGCAAVDDPPKRSFVGWFTARSPIEATHPASRSETLPRWPHPRRAAA</sequence>
<gene>
    <name evidence="2" type="ORF">JM949_09905</name>
</gene>
<comment type="caution">
    <text evidence="2">The sequence shown here is derived from an EMBL/GenBank/DDBJ whole genome shotgun (WGS) entry which is preliminary data.</text>
</comment>